<feature type="transmembrane region" description="Helical" evidence="1">
    <location>
        <begin position="57"/>
        <end position="87"/>
    </location>
</feature>
<protein>
    <submittedName>
        <fullName evidence="2">Uncharacterized protein</fullName>
    </submittedName>
</protein>
<keyword evidence="1" id="KW-0812">Transmembrane</keyword>
<accession>A0A6M4MGC9</accession>
<organism evidence="2 3">
    <name type="scientific">Alteromonas pelagimontana</name>
    <dbReference type="NCBI Taxonomy" id="1858656"/>
    <lineage>
        <taxon>Bacteria</taxon>
        <taxon>Pseudomonadati</taxon>
        <taxon>Pseudomonadota</taxon>
        <taxon>Gammaproteobacteria</taxon>
        <taxon>Alteromonadales</taxon>
        <taxon>Alteromonadaceae</taxon>
        <taxon>Alteromonas/Salinimonas group</taxon>
        <taxon>Alteromonas</taxon>
    </lineage>
</organism>
<keyword evidence="1" id="KW-0472">Membrane</keyword>
<dbReference type="OrthoDB" id="6388650at2"/>
<evidence type="ECO:0000313" key="2">
    <source>
        <dbReference type="EMBL" id="QJR81918.1"/>
    </source>
</evidence>
<gene>
    <name evidence="2" type="ORF">CA267_014720</name>
</gene>
<keyword evidence="1" id="KW-1133">Transmembrane helix</keyword>
<dbReference type="AlphaFoldDB" id="A0A6M4MGC9"/>
<proteinExistence type="predicted"/>
<dbReference type="KEGG" id="apel:CA267_014720"/>
<evidence type="ECO:0000313" key="3">
    <source>
        <dbReference type="Proteomes" id="UP000219285"/>
    </source>
</evidence>
<reference evidence="3" key="1">
    <citation type="submission" date="2014-12" db="EMBL/GenBank/DDBJ databases">
        <title>Complete genome sequence of a multi-drug resistant Klebsiella pneumoniae.</title>
        <authorList>
            <person name="Hua X."/>
            <person name="Chen Q."/>
            <person name="Li X."/>
            <person name="Feng Y."/>
            <person name="Ruan Z."/>
            <person name="Yu Y."/>
        </authorList>
    </citation>
    <scope>NUCLEOTIDE SEQUENCE [LARGE SCALE GENOMIC DNA]</scope>
    <source>
        <strain evidence="3">5.12</strain>
    </source>
</reference>
<evidence type="ECO:0000256" key="1">
    <source>
        <dbReference type="SAM" id="Phobius"/>
    </source>
</evidence>
<sequence length="95" mass="10308">MNHLLSTLPFIIYSALIILLLAKSDPRRAQLSGKTRVNRHNNVSLSPASRKLLALSLLLPVIPLAIMSNYAGILMYAGALTVIGWLMTELPASVV</sequence>
<dbReference type="Proteomes" id="UP000219285">
    <property type="component" value="Chromosome"/>
</dbReference>
<name>A0A6M4MGC9_9ALTE</name>
<keyword evidence="3" id="KW-1185">Reference proteome</keyword>
<dbReference type="RefSeq" id="WP_075610113.1">
    <property type="nucleotide sequence ID" value="NZ_CP052766.1"/>
</dbReference>
<feature type="transmembrane region" description="Helical" evidence="1">
    <location>
        <begin position="6"/>
        <end position="22"/>
    </location>
</feature>
<dbReference type="EMBL" id="CP052766">
    <property type="protein sequence ID" value="QJR81918.1"/>
    <property type="molecule type" value="Genomic_DNA"/>
</dbReference>
<reference evidence="2 3" key="2">
    <citation type="submission" date="2020-04" db="EMBL/GenBank/DDBJ databases">
        <title>Complete genome sequence of Alteromonas pelagimontana 5.12T.</title>
        <authorList>
            <person name="Sinha R.K."/>
            <person name="Krishnan K.P."/>
            <person name="Kurian J.P."/>
        </authorList>
    </citation>
    <scope>NUCLEOTIDE SEQUENCE [LARGE SCALE GENOMIC DNA]</scope>
    <source>
        <strain evidence="2 3">5.12</strain>
    </source>
</reference>